<feature type="transmembrane region" description="Helical" evidence="8">
    <location>
        <begin position="83"/>
        <end position="102"/>
    </location>
</feature>
<dbReference type="InterPro" id="IPR020846">
    <property type="entry name" value="MFS_dom"/>
</dbReference>
<dbReference type="InterPro" id="IPR011701">
    <property type="entry name" value="MFS"/>
</dbReference>
<dbReference type="Gene3D" id="1.20.1250.20">
    <property type="entry name" value="MFS general substrate transporter like domains"/>
    <property type="match status" value="1"/>
</dbReference>
<dbReference type="PROSITE" id="PS50850">
    <property type="entry name" value="MFS"/>
    <property type="match status" value="1"/>
</dbReference>
<keyword evidence="7 8" id="KW-0472">Membrane</keyword>
<dbReference type="NCBIfam" id="TIGR00711">
    <property type="entry name" value="efflux_EmrB"/>
    <property type="match status" value="1"/>
</dbReference>
<dbReference type="GO" id="GO:0022857">
    <property type="term" value="F:transmembrane transporter activity"/>
    <property type="evidence" value="ECO:0007669"/>
    <property type="project" value="InterPro"/>
</dbReference>
<keyword evidence="3" id="KW-0813">Transport</keyword>
<dbReference type="CDD" id="cd17503">
    <property type="entry name" value="MFS_LmrB_MDR_like"/>
    <property type="match status" value="1"/>
</dbReference>
<dbReference type="GO" id="GO:0005886">
    <property type="term" value="C:plasma membrane"/>
    <property type="evidence" value="ECO:0007669"/>
    <property type="project" value="UniProtKB-SubCell"/>
</dbReference>
<dbReference type="InterPro" id="IPR004638">
    <property type="entry name" value="EmrB-like"/>
</dbReference>
<comment type="subcellular location">
    <subcellularLocation>
        <location evidence="1">Cell membrane</location>
        <topology evidence="1">Multi-pass membrane protein</topology>
    </subcellularLocation>
</comment>
<organism evidence="10">
    <name type="scientific">Mycobacterium triplex</name>
    <dbReference type="NCBI Taxonomy" id="47839"/>
    <lineage>
        <taxon>Bacteria</taxon>
        <taxon>Bacillati</taxon>
        <taxon>Actinomycetota</taxon>
        <taxon>Actinomycetes</taxon>
        <taxon>Mycobacteriales</taxon>
        <taxon>Mycobacteriaceae</taxon>
        <taxon>Mycobacterium</taxon>
        <taxon>Mycobacterium simiae complex</taxon>
    </lineage>
</organism>
<comment type="similarity">
    <text evidence="2">Belongs to the major facilitator superfamily. EmrB family.</text>
</comment>
<evidence type="ECO:0000256" key="3">
    <source>
        <dbReference type="ARBA" id="ARBA00022448"/>
    </source>
</evidence>
<evidence type="ECO:0000259" key="9">
    <source>
        <dbReference type="PROSITE" id="PS50850"/>
    </source>
</evidence>
<name>A0A024K4G4_9MYCO</name>
<feature type="transmembrane region" description="Helical" evidence="8">
    <location>
        <begin position="235"/>
        <end position="255"/>
    </location>
</feature>
<dbReference type="PANTHER" id="PTHR42718">
    <property type="entry name" value="MAJOR FACILITATOR SUPERFAMILY MULTIDRUG TRANSPORTER MFSC"/>
    <property type="match status" value="1"/>
</dbReference>
<keyword evidence="4" id="KW-1003">Cell membrane</keyword>
<dbReference type="Proteomes" id="UP000028880">
    <property type="component" value="Unassembled WGS sequence"/>
</dbReference>
<evidence type="ECO:0000256" key="6">
    <source>
        <dbReference type="ARBA" id="ARBA00022989"/>
    </source>
</evidence>
<feature type="transmembrane region" description="Helical" evidence="8">
    <location>
        <begin position="368"/>
        <end position="387"/>
    </location>
</feature>
<dbReference type="EMBL" id="HG964446">
    <property type="protein sequence ID" value="CDO90955.1"/>
    <property type="molecule type" value="Genomic_DNA"/>
</dbReference>
<reference evidence="10" key="1">
    <citation type="journal article" date="2014" name="Genome Announc.">
        <title>Draft Genome Sequence of Mycobacterium triplex DSM 44626.</title>
        <authorList>
            <person name="Sassi M."/>
            <person name="Croce O."/>
            <person name="Robert C."/>
            <person name="Raoult D."/>
            <person name="Drancourt M."/>
        </authorList>
    </citation>
    <scope>NUCLEOTIDE SEQUENCE [LARGE SCALE GENOMIC DNA]</scope>
    <source>
        <strain evidence="10">DSM 44626</strain>
    </source>
</reference>
<evidence type="ECO:0000256" key="1">
    <source>
        <dbReference type="ARBA" id="ARBA00004651"/>
    </source>
</evidence>
<feature type="transmembrane region" description="Helical" evidence="8">
    <location>
        <begin position="114"/>
        <end position="133"/>
    </location>
</feature>
<feature type="transmembrane region" description="Helical" evidence="8">
    <location>
        <begin position="306"/>
        <end position="327"/>
    </location>
</feature>
<evidence type="ECO:0000313" key="10">
    <source>
        <dbReference type="EMBL" id="CDO90955.1"/>
    </source>
</evidence>
<gene>
    <name evidence="10" type="ORF">BN973_05360</name>
</gene>
<reference evidence="10" key="2">
    <citation type="submission" date="2014-04" db="EMBL/GenBank/DDBJ databases">
        <authorList>
            <person name="Xu Y.W."/>
            <person name="Yang Q."/>
        </authorList>
    </citation>
    <scope>NUCLEOTIDE SEQUENCE</scope>
    <source>
        <strain evidence="10">DSM 44626</strain>
    </source>
</reference>
<feature type="transmembrane region" description="Helical" evidence="8">
    <location>
        <begin position="45"/>
        <end position="71"/>
    </location>
</feature>
<dbReference type="PANTHER" id="PTHR42718:SF9">
    <property type="entry name" value="MAJOR FACILITATOR SUPERFAMILY MULTIDRUG TRANSPORTER MFSC"/>
    <property type="match status" value="1"/>
</dbReference>
<feature type="domain" description="Major facilitator superfamily (MFS) profile" evidence="9">
    <location>
        <begin position="48"/>
        <end position="536"/>
    </location>
</feature>
<evidence type="ECO:0000256" key="2">
    <source>
        <dbReference type="ARBA" id="ARBA00008537"/>
    </source>
</evidence>
<keyword evidence="5 8" id="KW-0812">Transmembrane</keyword>
<feature type="transmembrane region" description="Helical" evidence="8">
    <location>
        <begin position="441"/>
        <end position="458"/>
    </location>
</feature>
<feature type="transmembrane region" description="Helical" evidence="8">
    <location>
        <begin position="202"/>
        <end position="223"/>
    </location>
</feature>
<evidence type="ECO:0000256" key="8">
    <source>
        <dbReference type="SAM" id="Phobius"/>
    </source>
</evidence>
<evidence type="ECO:0000256" key="4">
    <source>
        <dbReference type="ARBA" id="ARBA00022475"/>
    </source>
</evidence>
<dbReference type="HOGENOM" id="CLU_000960_28_0_11"/>
<evidence type="ECO:0000256" key="5">
    <source>
        <dbReference type="ARBA" id="ARBA00022692"/>
    </source>
</evidence>
<dbReference type="eggNOG" id="COG0477">
    <property type="taxonomic scope" value="Bacteria"/>
</dbReference>
<dbReference type="SUPFAM" id="SSF103473">
    <property type="entry name" value="MFS general substrate transporter"/>
    <property type="match status" value="1"/>
</dbReference>
<dbReference type="AlphaFoldDB" id="A0A024K4G4"/>
<accession>A0A024K4G4</accession>
<feature type="transmembrane region" description="Helical" evidence="8">
    <location>
        <begin position="267"/>
        <end position="285"/>
    </location>
</feature>
<sequence>MLDRMLSDAMDARSAAPNVAVPIASIGRAAAADGRDYPDKLDAKLLRVVFVCGLAAVMAIVDSTVVAVAQGTFATQFNSTQAVVSWTVAGYMLAFATVIPITGWAADRFGTKRLFIWSVLVFMLGSLLCAISPNIMLLIAFRVLQGVGGGMLMPLSFVILTQEAGPKRVGRLMAIGGIPILLGPIGGPILGGWLVGAYGWEWIFLINLPIGLLAVVLAAITFPKDRPAPAESLDVISVLLLPPGVTLFLAGVSSIPARETVADRMVLVPTITGVLLIAAFVIHSFRTKHPLIDLRLFKNRVVTHANLALLVFGAPFVGVGLLVPSYFQLVMHQTPMQSGMHLVPVGLGAVLTMPLAGAFMDKHGPGKIVLIGLPVMAAGLGIFTWGVATEAAYNPTLLIGLAVMGLGIGCTTTPLSAAVLQALAPHQVARGTTLVTVNQQVSGSIGAALMAVVLTQLFNHNPVLVTANKLVAAQQEATGKRMPIESSASAWNTLGPQFATTVTHGLSHAYTAVFVVAVALLAVTIIPAAFLPMKRPEPEHDPEPAEAPAA</sequence>
<evidence type="ECO:0000256" key="7">
    <source>
        <dbReference type="ARBA" id="ARBA00023136"/>
    </source>
</evidence>
<feature type="transmembrane region" description="Helical" evidence="8">
    <location>
        <begin position="399"/>
        <end position="420"/>
    </location>
</feature>
<feature type="transmembrane region" description="Helical" evidence="8">
    <location>
        <begin position="139"/>
        <end position="160"/>
    </location>
</feature>
<dbReference type="Pfam" id="PF07690">
    <property type="entry name" value="MFS_1"/>
    <property type="match status" value="1"/>
</dbReference>
<dbReference type="Gene3D" id="1.20.1720.10">
    <property type="entry name" value="Multidrug resistance protein D"/>
    <property type="match status" value="1"/>
</dbReference>
<dbReference type="STRING" id="47839.BN973_05360"/>
<feature type="transmembrane region" description="Helical" evidence="8">
    <location>
        <begin position="339"/>
        <end position="356"/>
    </location>
</feature>
<feature type="transmembrane region" description="Helical" evidence="8">
    <location>
        <begin position="172"/>
        <end position="196"/>
    </location>
</feature>
<protein>
    <submittedName>
        <fullName evidence="10">EmrB efflux protein</fullName>
    </submittedName>
</protein>
<keyword evidence="6 8" id="KW-1133">Transmembrane helix</keyword>
<feature type="transmembrane region" description="Helical" evidence="8">
    <location>
        <begin position="509"/>
        <end position="531"/>
    </location>
</feature>
<dbReference type="InterPro" id="IPR036259">
    <property type="entry name" value="MFS_trans_sf"/>
</dbReference>
<proteinExistence type="inferred from homology"/>